<dbReference type="InterPro" id="IPR002645">
    <property type="entry name" value="STAS_dom"/>
</dbReference>
<dbReference type="Pfam" id="PF01740">
    <property type="entry name" value="STAS"/>
    <property type="match status" value="1"/>
</dbReference>
<sequence>MAVAADWAGVISRHHDEIIKGWLQQLRDDGTLQTGRIKDAELEGECRRMLALVGPELAHGAAHSPLGGELRDMLVALSRSRALQGFTPSETSNFVLGLKLPLFGAIGVDYPDQADVIAGATIEATRKLDRLALLTIESFQKSREEVIIRQQREIAELSTPVVKLWDGILALPLIGTLDSERTQVVMENMLQSIVEHSAEIAIIDITGVPTVDTLVAQHLLKTVAAARLMGADCIVSGIRPQIAQTMVHLGVELNVISKASLADALALALQRIGKRVVDTAGATAAPVEFLR</sequence>
<accession>A0A2T1HU14</accession>
<dbReference type="CDD" id="cd07041">
    <property type="entry name" value="STAS_RsbR_RsbS_like"/>
    <property type="match status" value="1"/>
</dbReference>
<dbReference type="OrthoDB" id="7352262at2"/>
<gene>
    <name evidence="3" type="ORF">SLNSH_10015</name>
</gene>
<dbReference type="PROSITE" id="PS50801">
    <property type="entry name" value="STAS"/>
    <property type="match status" value="1"/>
</dbReference>
<dbReference type="Gene3D" id="3.30.750.24">
    <property type="entry name" value="STAS domain"/>
    <property type="match status" value="1"/>
</dbReference>
<evidence type="ECO:0000259" key="2">
    <source>
        <dbReference type="PROSITE" id="PS50801"/>
    </source>
</evidence>
<dbReference type="RefSeq" id="WP_106336625.1">
    <property type="nucleotide sequence ID" value="NZ_PVZS01000009.1"/>
</dbReference>
<keyword evidence="4" id="KW-1185">Reference proteome</keyword>
<evidence type="ECO:0000313" key="3">
    <source>
        <dbReference type="EMBL" id="PSC05145.1"/>
    </source>
</evidence>
<dbReference type="AlphaFoldDB" id="A0A2T1HU14"/>
<dbReference type="EMBL" id="PVZS01000009">
    <property type="protein sequence ID" value="PSC05145.1"/>
    <property type="molecule type" value="Genomic_DNA"/>
</dbReference>
<evidence type="ECO:0000256" key="1">
    <source>
        <dbReference type="ARBA" id="ARBA00022553"/>
    </source>
</evidence>
<dbReference type="InterPro" id="IPR051932">
    <property type="entry name" value="Bact_StressResp_Reg"/>
</dbReference>
<dbReference type="Pfam" id="PF14361">
    <property type="entry name" value="RsbRD_N"/>
    <property type="match status" value="1"/>
</dbReference>
<evidence type="ECO:0000313" key="4">
    <source>
        <dbReference type="Proteomes" id="UP000239772"/>
    </source>
</evidence>
<dbReference type="InterPro" id="IPR025751">
    <property type="entry name" value="RsbRD_N_dom"/>
</dbReference>
<dbReference type="SUPFAM" id="SSF52091">
    <property type="entry name" value="SpoIIaa-like"/>
    <property type="match status" value="1"/>
</dbReference>
<keyword evidence="1" id="KW-0597">Phosphoprotein</keyword>
<organism evidence="3 4">
    <name type="scientific">Alsobacter soli</name>
    <dbReference type="NCBI Taxonomy" id="2109933"/>
    <lineage>
        <taxon>Bacteria</taxon>
        <taxon>Pseudomonadati</taxon>
        <taxon>Pseudomonadota</taxon>
        <taxon>Alphaproteobacteria</taxon>
        <taxon>Hyphomicrobiales</taxon>
        <taxon>Alsobacteraceae</taxon>
        <taxon>Alsobacter</taxon>
    </lineage>
</organism>
<dbReference type="PANTHER" id="PTHR33745">
    <property type="entry name" value="RSBT ANTAGONIST PROTEIN RSBS-RELATED"/>
    <property type="match status" value="1"/>
</dbReference>
<protein>
    <submittedName>
        <fullName evidence="3">Anti-anti-sigma factor</fullName>
    </submittedName>
</protein>
<feature type="domain" description="STAS" evidence="2">
    <location>
        <begin position="158"/>
        <end position="272"/>
    </location>
</feature>
<dbReference type="Proteomes" id="UP000239772">
    <property type="component" value="Unassembled WGS sequence"/>
</dbReference>
<reference evidence="4" key="1">
    <citation type="submission" date="2018-03" db="EMBL/GenBank/DDBJ databases">
        <authorList>
            <person name="Sun L."/>
            <person name="Liu H."/>
            <person name="Chen W."/>
            <person name="Huang K."/>
            <person name="Liu W."/>
            <person name="Gao X."/>
        </authorList>
    </citation>
    <scope>NUCLEOTIDE SEQUENCE [LARGE SCALE GENOMIC DNA]</scope>
    <source>
        <strain evidence="4">SH9</strain>
    </source>
</reference>
<proteinExistence type="predicted"/>
<name>A0A2T1HU14_9HYPH</name>
<dbReference type="PANTHER" id="PTHR33745:SF3">
    <property type="entry name" value="RSBT CO-ANTAGONIST PROTEIN RSBRC"/>
    <property type="match status" value="1"/>
</dbReference>
<dbReference type="InterPro" id="IPR036513">
    <property type="entry name" value="STAS_dom_sf"/>
</dbReference>
<comment type="caution">
    <text evidence="3">The sequence shown here is derived from an EMBL/GenBank/DDBJ whole genome shotgun (WGS) entry which is preliminary data.</text>
</comment>